<dbReference type="EMBL" id="JAUSQU010000001">
    <property type="protein sequence ID" value="MDP9848030.1"/>
    <property type="molecule type" value="Genomic_DNA"/>
</dbReference>
<organism evidence="2 3">
    <name type="scientific">Streptosporangium lutulentum</name>
    <dbReference type="NCBI Taxonomy" id="1461250"/>
    <lineage>
        <taxon>Bacteria</taxon>
        <taxon>Bacillati</taxon>
        <taxon>Actinomycetota</taxon>
        <taxon>Actinomycetes</taxon>
        <taxon>Streptosporangiales</taxon>
        <taxon>Streptosporangiaceae</taxon>
        <taxon>Streptosporangium</taxon>
    </lineage>
</organism>
<evidence type="ECO:0000313" key="3">
    <source>
        <dbReference type="Proteomes" id="UP001225356"/>
    </source>
</evidence>
<dbReference type="RefSeq" id="WP_307565068.1">
    <property type="nucleotide sequence ID" value="NZ_JAUSQU010000001.1"/>
</dbReference>
<sequence length="156" mass="17102">MDLGDVEIRPARLNDEELIRRFLTGLSARTQTQRFFAGMSRPSASVVRALLTVDEQRDALLAVRGDLLIGHAMSYRGEGADVEIAVVVSDEWQGQGIGSRLVRRLLHRASAGGAETLGMDVLGDNRRVLAMIRRAWPEAIMRTSAGTVQVTTMTLL</sequence>
<comment type="caution">
    <text evidence="2">The sequence shown here is derived from an EMBL/GenBank/DDBJ whole genome shotgun (WGS) entry which is preliminary data.</text>
</comment>
<protein>
    <submittedName>
        <fullName evidence="2">GNAT superfamily N-acetyltransferase</fullName>
    </submittedName>
</protein>
<keyword evidence="3" id="KW-1185">Reference proteome</keyword>
<dbReference type="InterPro" id="IPR016181">
    <property type="entry name" value="Acyl_CoA_acyltransferase"/>
</dbReference>
<dbReference type="InterPro" id="IPR000182">
    <property type="entry name" value="GNAT_dom"/>
</dbReference>
<feature type="domain" description="N-acetyltransferase" evidence="1">
    <location>
        <begin position="6"/>
        <end position="156"/>
    </location>
</feature>
<dbReference type="PROSITE" id="PS51186">
    <property type="entry name" value="GNAT"/>
    <property type="match status" value="1"/>
</dbReference>
<reference evidence="2 3" key="1">
    <citation type="submission" date="2023-07" db="EMBL/GenBank/DDBJ databases">
        <title>Sequencing the genomes of 1000 actinobacteria strains.</title>
        <authorList>
            <person name="Klenk H.-P."/>
        </authorList>
    </citation>
    <scope>NUCLEOTIDE SEQUENCE [LARGE SCALE GENOMIC DNA]</scope>
    <source>
        <strain evidence="2 3">DSM 46740</strain>
    </source>
</reference>
<dbReference type="SUPFAM" id="SSF55729">
    <property type="entry name" value="Acyl-CoA N-acyltransferases (Nat)"/>
    <property type="match status" value="1"/>
</dbReference>
<evidence type="ECO:0000259" key="1">
    <source>
        <dbReference type="PROSITE" id="PS51186"/>
    </source>
</evidence>
<proteinExistence type="predicted"/>
<gene>
    <name evidence="2" type="ORF">J2853_007241</name>
</gene>
<dbReference type="Gene3D" id="3.40.630.30">
    <property type="match status" value="1"/>
</dbReference>
<accession>A0ABT9QNQ6</accession>
<dbReference type="CDD" id="cd04301">
    <property type="entry name" value="NAT_SF"/>
    <property type="match status" value="1"/>
</dbReference>
<dbReference type="Pfam" id="PF00583">
    <property type="entry name" value="Acetyltransf_1"/>
    <property type="match status" value="1"/>
</dbReference>
<name>A0ABT9QNQ6_9ACTN</name>
<evidence type="ECO:0000313" key="2">
    <source>
        <dbReference type="EMBL" id="MDP9848030.1"/>
    </source>
</evidence>
<dbReference type="Proteomes" id="UP001225356">
    <property type="component" value="Unassembled WGS sequence"/>
</dbReference>